<dbReference type="PANTHER" id="PTHR13878">
    <property type="entry name" value="GULONOLACTONE OXIDASE"/>
    <property type="match status" value="1"/>
</dbReference>
<dbReference type="InterPro" id="IPR050432">
    <property type="entry name" value="FAD-linked_Oxidoreductases_BP"/>
</dbReference>
<feature type="domain" description="FAD-binding PCMH-type" evidence="4">
    <location>
        <begin position="132"/>
        <end position="321"/>
    </location>
</feature>
<dbReference type="STRING" id="933084.A0A067PHM7"/>
<gene>
    <name evidence="5" type="ORF">JAAARDRAFT_199917</name>
</gene>
<evidence type="ECO:0000259" key="4">
    <source>
        <dbReference type="PROSITE" id="PS51387"/>
    </source>
</evidence>
<feature type="signal peptide" evidence="3">
    <location>
        <begin position="1"/>
        <end position="24"/>
    </location>
</feature>
<protein>
    <recommendedName>
        <fullName evidence="4">FAD-binding PCMH-type domain-containing protein</fullName>
    </recommendedName>
</protein>
<evidence type="ECO:0000313" key="5">
    <source>
        <dbReference type="EMBL" id="KDQ50517.1"/>
    </source>
</evidence>
<dbReference type="SUPFAM" id="SSF56176">
    <property type="entry name" value="FAD-binding/transporter-associated domain-like"/>
    <property type="match status" value="1"/>
</dbReference>
<dbReference type="PROSITE" id="PS51387">
    <property type="entry name" value="FAD_PCMH"/>
    <property type="match status" value="1"/>
</dbReference>
<dbReference type="Pfam" id="PF01565">
    <property type="entry name" value="FAD_binding_4"/>
    <property type="match status" value="1"/>
</dbReference>
<dbReference type="Pfam" id="PF08031">
    <property type="entry name" value="BBE"/>
    <property type="match status" value="1"/>
</dbReference>
<evidence type="ECO:0000256" key="3">
    <source>
        <dbReference type="SAM" id="SignalP"/>
    </source>
</evidence>
<dbReference type="InterPro" id="IPR012951">
    <property type="entry name" value="BBE"/>
</dbReference>
<keyword evidence="2" id="KW-0560">Oxidoreductase</keyword>
<sequence>MLLFIAFLHLFLLPLGIQTSLVYAHDVPLERRGTSPFDTATQAQWQALYDAVEGRLYGATPFAQACFNGGFNSSACQNIQTNYLNETTRFDSFGGYINTQWETCQTTGQRCLLDYINPSNPTPALPPNQCSLGSVPNYYVDVRKAEDVAAAFNFSKESKVPLVIKNTGHDYKGRSSAPRTLGLWTHNLKNMTYNSSFVPEGCTTASPGVTMGAGVQWGEAYPFAEANNITMVGASHSSLRKGSDKGVGTVGGWLMGGGHGALTNTMGMGADRVLQFKVVTPDGQLRTANACQNQDLFYALRGGGGGTFGVVLEATSLASPPVTLQVVVVQWTNPNATLTAALWSILVNNSLVWSTQGYGGFVQGESAIYLTPTLNQAQSNATMKPLVDFGLQLVEEGVEGATVLVLQFPSWGTFYDAFAGDHSADLGTSLALASRLIPKSNFETPASQSDLLAALLKAHSLSPGLRFLISPPTSYPGDGTTSVNDAWRDSIYHITLVSLWNWNATVDEKRAQYALSSEAIQPLRDITPDAAYVNEADVYEPNHEVAFWGTHYPELLKIKQKYDPDHLLDCWHCVGWNPNSPLFSCYL</sequence>
<keyword evidence="3" id="KW-0732">Signal</keyword>
<dbReference type="InterPro" id="IPR036318">
    <property type="entry name" value="FAD-bd_PCMH-like_sf"/>
</dbReference>
<evidence type="ECO:0000256" key="2">
    <source>
        <dbReference type="ARBA" id="ARBA00023002"/>
    </source>
</evidence>
<dbReference type="EMBL" id="KL197759">
    <property type="protein sequence ID" value="KDQ50517.1"/>
    <property type="molecule type" value="Genomic_DNA"/>
</dbReference>
<dbReference type="Proteomes" id="UP000027265">
    <property type="component" value="Unassembled WGS sequence"/>
</dbReference>
<dbReference type="InParanoid" id="A0A067PHM7"/>
<dbReference type="HOGENOM" id="CLU_018354_4_0_1"/>
<feature type="chain" id="PRO_5001643180" description="FAD-binding PCMH-type domain-containing protein" evidence="3">
    <location>
        <begin position="25"/>
        <end position="587"/>
    </location>
</feature>
<dbReference type="AlphaFoldDB" id="A0A067PHM7"/>
<comment type="similarity">
    <text evidence="1">Belongs to the oxygen-dependent FAD-linked oxidoreductase family.</text>
</comment>
<dbReference type="InterPro" id="IPR016166">
    <property type="entry name" value="FAD-bd_PCMH"/>
</dbReference>
<evidence type="ECO:0000313" key="6">
    <source>
        <dbReference type="Proteomes" id="UP000027265"/>
    </source>
</evidence>
<dbReference type="PANTHER" id="PTHR13878:SF91">
    <property type="entry name" value="FAD BINDING DOMAIN PROTEIN (AFU_ORTHOLOGUE AFUA_6G12070)-RELATED"/>
    <property type="match status" value="1"/>
</dbReference>
<dbReference type="Gene3D" id="3.30.465.10">
    <property type="match status" value="2"/>
</dbReference>
<dbReference type="InterPro" id="IPR016169">
    <property type="entry name" value="FAD-bd_PCMH_sub2"/>
</dbReference>
<dbReference type="OrthoDB" id="9983560at2759"/>
<accession>A0A067PHM7</accession>
<dbReference type="GO" id="GO:0071949">
    <property type="term" value="F:FAD binding"/>
    <property type="evidence" value="ECO:0007669"/>
    <property type="project" value="InterPro"/>
</dbReference>
<evidence type="ECO:0000256" key="1">
    <source>
        <dbReference type="ARBA" id="ARBA00005466"/>
    </source>
</evidence>
<dbReference type="InterPro" id="IPR006094">
    <property type="entry name" value="Oxid_FAD_bind_N"/>
</dbReference>
<name>A0A067PHM7_9AGAM</name>
<organism evidence="5 6">
    <name type="scientific">Jaapia argillacea MUCL 33604</name>
    <dbReference type="NCBI Taxonomy" id="933084"/>
    <lineage>
        <taxon>Eukaryota</taxon>
        <taxon>Fungi</taxon>
        <taxon>Dikarya</taxon>
        <taxon>Basidiomycota</taxon>
        <taxon>Agaricomycotina</taxon>
        <taxon>Agaricomycetes</taxon>
        <taxon>Agaricomycetidae</taxon>
        <taxon>Jaapiales</taxon>
        <taxon>Jaapiaceae</taxon>
        <taxon>Jaapia</taxon>
    </lineage>
</organism>
<dbReference type="GO" id="GO:0016491">
    <property type="term" value="F:oxidoreductase activity"/>
    <property type="evidence" value="ECO:0007669"/>
    <property type="project" value="UniProtKB-KW"/>
</dbReference>
<reference evidence="6" key="1">
    <citation type="journal article" date="2014" name="Proc. Natl. Acad. Sci. U.S.A.">
        <title>Extensive sampling of basidiomycete genomes demonstrates inadequacy of the white-rot/brown-rot paradigm for wood decay fungi.</title>
        <authorList>
            <person name="Riley R."/>
            <person name="Salamov A.A."/>
            <person name="Brown D.W."/>
            <person name="Nagy L.G."/>
            <person name="Floudas D."/>
            <person name="Held B.W."/>
            <person name="Levasseur A."/>
            <person name="Lombard V."/>
            <person name="Morin E."/>
            <person name="Otillar R."/>
            <person name="Lindquist E.A."/>
            <person name="Sun H."/>
            <person name="LaButti K.M."/>
            <person name="Schmutz J."/>
            <person name="Jabbour D."/>
            <person name="Luo H."/>
            <person name="Baker S.E."/>
            <person name="Pisabarro A.G."/>
            <person name="Walton J.D."/>
            <person name="Blanchette R.A."/>
            <person name="Henrissat B."/>
            <person name="Martin F."/>
            <person name="Cullen D."/>
            <person name="Hibbett D.S."/>
            <person name="Grigoriev I.V."/>
        </authorList>
    </citation>
    <scope>NUCLEOTIDE SEQUENCE [LARGE SCALE GENOMIC DNA]</scope>
    <source>
        <strain evidence="6">MUCL 33604</strain>
    </source>
</reference>
<keyword evidence="6" id="KW-1185">Reference proteome</keyword>
<proteinExistence type="inferred from homology"/>